<dbReference type="AlphaFoldDB" id="A0A5C6C8U6"/>
<dbReference type="EC" id="2.7.11.1" evidence="7"/>
<dbReference type="Gene3D" id="1.10.510.10">
    <property type="entry name" value="Transferase(Phosphotransferase) domain 1"/>
    <property type="match status" value="1"/>
</dbReference>
<gene>
    <name evidence="7" type="primary">prkC_7</name>
    <name evidence="7" type="ORF">Poly21_20040</name>
</gene>
<dbReference type="InterPro" id="IPR000719">
    <property type="entry name" value="Prot_kinase_dom"/>
</dbReference>
<dbReference type="SUPFAM" id="SSF56112">
    <property type="entry name" value="Protein kinase-like (PK-like)"/>
    <property type="match status" value="1"/>
</dbReference>
<dbReference type="GO" id="GO:0004674">
    <property type="term" value="F:protein serine/threonine kinase activity"/>
    <property type="evidence" value="ECO:0007669"/>
    <property type="project" value="UniProtKB-EC"/>
</dbReference>
<evidence type="ECO:0000256" key="5">
    <source>
        <dbReference type="PROSITE-ProRule" id="PRU10141"/>
    </source>
</evidence>
<evidence type="ECO:0000256" key="3">
    <source>
        <dbReference type="ARBA" id="ARBA00022777"/>
    </source>
</evidence>
<keyword evidence="4 5" id="KW-0067">ATP-binding</keyword>
<dbReference type="InterPro" id="IPR008271">
    <property type="entry name" value="Ser/Thr_kinase_AS"/>
</dbReference>
<dbReference type="GO" id="GO:0005524">
    <property type="term" value="F:ATP binding"/>
    <property type="evidence" value="ECO:0007669"/>
    <property type="project" value="UniProtKB-UniRule"/>
</dbReference>
<keyword evidence="8" id="KW-1185">Reference proteome</keyword>
<evidence type="ECO:0000256" key="2">
    <source>
        <dbReference type="ARBA" id="ARBA00022741"/>
    </source>
</evidence>
<dbReference type="CDD" id="cd14014">
    <property type="entry name" value="STKc_PknB_like"/>
    <property type="match status" value="1"/>
</dbReference>
<dbReference type="InterPro" id="IPR011990">
    <property type="entry name" value="TPR-like_helical_dom_sf"/>
</dbReference>
<dbReference type="PROSITE" id="PS00107">
    <property type="entry name" value="PROTEIN_KINASE_ATP"/>
    <property type="match status" value="1"/>
</dbReference>
<dbReference type="Gene3D" id="3.30.200.20">
    <property type="entry name" value="Phosphorylase Kinase, domain 1"/>
    <property type="match status" value="1"/>
</dbReference>
<dbReference type="EMBL" id="SJPU01000001">
    <property type="protein sequence ID" value="TWU19826.1"/>
    <property type="molecule type" value="Genomic_DNA"/>
</dbReference>
<dbReference type="Proteomes" id="UP000319908">
    <property type="component" value="Unassembled WGS sequence"/>
</dbReference>
<dbReference type="PANTHER" id="PTHR43289:SF6">
    <property type="entry name" value="SERINE_THREONINE-PROTEIN KINASE NEKL-3"/>
    <property type="match status" value="1"/>
</dbReference>
<protein>
    <submittedName>
        <fullName evidence="7">Serine/threonine-protein kinase PrkC</fullName>
        <ecNumber evidence="7">2.7.11.1</ecNumber>
    </submittedName>
</protein>
<evidence type="ECO:0000313" key="8">
    <source>
        <dbReference type="Proteomes" id="UP000319908"/>
    </source>
</evidence>
<dbReference type="SUPFAM" id="SSF48452">
    <property type="entry name" value="TPR-like"/>
    <property type="match status" value="1"/>
</dbReference>
<dbReference type="PANTHER" id="PTHR43289">
    <property type="entry name" value="MITOGEN-ACTIVATED PROTEIN KINASE KINASE KINASE 20-RELATED"/>
    <property type="match status" value="1"/>
</dbReference>
<reference evidence="7 8" key="1">
    <citation type="journal article" date="2020" name="Antonie Van Leeuwenhoek">
        <title>Rhodopirellula heiligendammensis sp. nov., Rhodopirellula pilleata sp. nov., and Rhodopirellula solitaria sp. nov. isolated from natural or artificial marine surfaces in Northern Germany and California, USA, and emended description of the genus Rhodopirellula.</title>
        <authorList>
            <person name="Kallscheuer N."/>
            <person name="Wiegand S."/>
            <person name="Jogler M."/>
            <person name="Boedeker C."/>
            <person name="Peeters S.H."/>
            <person name="Rast P."/>
            <person name="Heuer A."/>
            <person name="Jetten M.S.M."/>
            <person name="Rohde M."/>
            <person name="Jogler C."/>
        </authorList>
    </citation>
    <scope>NUCLEOTIDE SEQUENCE [LARGE SCALE GENOMIC DNA]</scope>
    <source>
        <strain evidence="7 8">Poly21</strain>
    </source>
</reference>
<dbReference type="SMART" id="SM00220">
    <property type="entry name" value="S_TKc"/>
    <property type="match status" value="1"/>
</dbReference>
<comment type="caution">
    <text evidence="7">The sequence shown here is derived from an EMBL/GenBank/DDBJ whole genome shotgun (WGS) entry which is preliminary data.</text>
</comment>
<dbReference type="OrthoDB" id="6111975at2"/>
<dbReference type="InterPro" id="IPR017441">
    <property type="entry name" value="Protein_kinase_ATP_BS"/>
</dbReference>
<keyword evidence="1 7" id="KW-0808">Transferase</keyword>
<dbReference type="InterPro" id="IPR011009">
    <property type="entry name" value="Kinase-like_dom_sf"/>
</dbReference>
<organism evidence="7 8">
    <name type="scientific">Allorhodopirellula heiligendammensis</name>
    <dbReference type="NCBI Taxonomy" id="2714739"/>
    <lineage>
        <taxon>Bacteria</taxon>
        <taxon>Pseudomonadati</taxon>
        <taxon>Planctomycetota</taxon>
        <taxon>Planctomycetia</taxon>
        <taxon>Pirellulales</taxon>
        <taxon>Pirellulaceae</taxon>
        <taxon>Allorhodopirellula</taxon>
    </lineage>
</organism>
<dbReference type="PROSITE" id="PS50011">
    <property type="entry name" value="PROTEIN_KINASE_DOM"/>
    <property type="match status" value="1"/>
</dbReference>
<feature type="binding site" evidence="5">
    <location>
        <position position="196"/>
    </location>
    <ligand>
        <name>ATP</name>
        <dbReference type="ChEBI" id="CHEBI:30616"/>
    </ligand>
</feature>
<sequence length="928" mass="102100">MALGPYPASPELFESTSPHELQSRTAFRLSNATNVSSTRQCIAHGYVGWGWRRDESPNNFRDGFTIGVDLLSFLSCHFYLHVMRASETTDDTLATVDTLASDFLARYRDGERPTVEEYARRHPDYSDSIRRMFPLVASIERIKIDEQVNADGTATLAGHALSQLGDFRIVREIGRGGMGIVFEAHQESLDRVVAIKILPKQSLLDDEALKRFRTEAMTAAAMHHTNIVPIYGTGESDGSHYLVMQLIHGKSMDAVIAAGKTFSCLDAARIGMQVADAIAYSHANGILHRDIKPANILMEDDGTVQVTDFGLAKHVGNDLTNTRSVSGSLRYMAPERFSGVSGEAGDIYGIGITLYELLSGRPAFDATDAEHLIGSITNAQVKPIDGVRLDVPTDLSTIVGKAMHAAPSQRYASAADLRDDLRRFLADEPIRARRTPLWGRFIRWVRRNPKLAAAVGIAVVALVAATIISTIAYLETSAANQRSVAALQSSEHTVDLALQSLDGVIDVVLHTPTSASLALGETFEEDDLLPNVGLEPSPTSARILERLQPIYERLAQQSPTRSDIILRSVDSSIQLARIQHSLGRTSHSIDTLRASITLLDERGEVASIPNDDLYLRLARLNNELGAMFEAEFDRGASKQCYESAVQAASELDAANTAARLELARAYLNLGSRPPHLRRGEALMPAQRSDDLRHINHAIEILEGLRDLQPQSKTTSILYASSLLARSRLTPPAAEGAKPPSKQRDFQEAVAILRDQLAATPDDDDVRFELVEALADVNLRGRRSPRQFAEVAQRLREALHEVETLRSTDADNSVYLVTEVHLRHKLSAVARSRLWFDEAEQLLSGAILLQTSLIQTRPDNVQHRCWRAMLYRNLATLYRESGNQEAADVALASAVSDIDSIAPPWKDHPMVVRTREAIRDVADGQAGDE</sequence>
<dbReference type="Pfam" id="PF00069">
    <property type="entry name" value="Pkinase"/>
    <property type="match status" value="1"/>
</dbReference>
<accession>A0A5C6C8U6</accession>
<feature type="domain" description="Protein kinase" evidence="6">
    <location>
        <begin position="167"/>
        <end position="425"/>
    </location>
</feature>
<name>A0A5C6C8U6_9BACT</name>
<keyword evidence="3 7" id="KW-0418">Kinase</keyword>
<evidence type="ECO:0000313" key="7">
    <source>
        <dbReference type="EMBL" id="TWU19826.1"/>
    </source>
</evidence>
<dbReference type="PROSITE" id="PS00108">
    <property type="entry name" value="PROTEIN_KINASE_ST"/>
    <property type="match status" value="1"/>
</dbReference>
<evidence type="ECO:0000256" key="4">
    <source>
        <dbReference type="ARBA" id="ARBA00022840"/>
    </source>
</evidence>
<keyword evidence="2 5" id="KW-0547">Nucleotide-binding</keyword>
<evidence type="ECO:0000256" key="1">
    <source>
        <dbReference type="ARBA" id="ARBA00022679"/>
    </source>
</evidence>
<evidence type="ECO:0000259" key="6">
    <source>
        <dbReference type="PROSITE" id="PS50011"/>
    </source>
</evidence>
<proteinExistence type="predicted"/>
<dbReference type="Gene3D" id="1.25.40.10">
    <property type="entry name" value="Tetratricopeptide repeat domain"/>
    <property type="match status" value="1"/>
</dbReference>